<reference evidence="1 2" key="1">
    <citation type="journal article" date="2015" name="BMC Genomics">
        <title>Gene expression during zombie ant biting behavior reflects the complexity underlying fungal parasitic behavioral manipulation.</title>
        <authorList>
            <person name="de Bekker C."/>
            <person name="Ohm R.A."/>
            <person name="Loreto R.G."/>
            <person name="Sebastian A."/>
            <person name="Albert I."/>
            <person name="Merrow M."/>
            <person name="Brachmann A."/>
            <person name="Hughes D.P."/>
        </authorList>
    </citation>
    <scope>NUCLEOTIDE SEQUENCE [LARGE SCALE GENOMIC DNA]</scope>
    <source>
        <strain evidence="1 2">SC16a</strain>
    </source>
</reference>
<keyword evidence="2" id="KW-1185">Reference proteome</keyword>
<reference evidence="1 2" key="2">
    <citation type="journal article" date="2017" name="Sci. Rep.">
        <title>Ant-infecting Ophiocordyceps genomes reveal a high diversity of potential behavioral manipulation genes and a possible major role for enterotoxins.</title>
        <authorList>
            <person name="de Bekker C."/>
            <person name="Ohm R.A."/>
            <person name="Evans H.C."/>
            <person name="Brachmann A."/>
            <person name="Hughes D.P."/>
        </authorList>
    </citation>
    <scope>NUCLEOTIDE SEQUENCE [LARGE SCALE GENOMIC DNA]</scope>
    <source>
        <strain evidence="1 2">SC16a</strain>
    </source>
</reference>
<protein>
    <submittedName>
        <fullName evidence="1">Uncharacterized protein</fullName>
    </submittedName>
</protein>
<dbReference type="Proteomes" id="UP000037136">
    <property type="component" value="Unassembled WGS sequence"/>
</dbReference>
<accession>A0A2A9PEY7</accession>
<gene>
    <name evidence="1" type="ORF">XA68_12302</name>
</gene>
<dbReference type="AlphaFoldDB" id="A0A2A9PEY7"/>
<name>A0A2A9PEY7_OPHUN</name>
<dbReference type="EMBL" id="LAZP02000198">
    <property type="protein sequence ID" value="PFH59447.1"/>
    <property type="molecule type" value="Genomic_DNA"/>
</dbReference>
<sequence>MTEGGPAPLLAEKRACEVLERRTAKDKLVGVPAASGVAVDATKCHDPDDETVPTVALERVWILTGSLLACATLFTTVVKR</sequence>
<comment type="caution">
    <text evidence="1">The sequence shown here is derived from an EMBL/GenBank/DDBJ whole genome shotgun (WGS) entry which is preliminary data.</text>
</comment>
<organism evidence="1 2">
    <name type="scientific">Ophiocordyceps unilateralis</name>
    <name type="common">Zombie-ant fungus</name>
    <name type="synonym">Torrubia unilateralis</name>
    <dbReference type="NCBI Taxonomy" id="268505"/>
    <lineage>
        <taxon>Eukaryota</taxon>
        <taxon>Fungi</taxon>
        <taxon>Dikarya</taxon>
        <taxon>Ascomycota</taxon>
        <taxon>Pezizomycotina</taxon>
        <taxon>Sordariomycetes</taxon>
        <taxon>Hypocreomycetidae</taxon>
        <taxon>Hypocreales</taxon>
        <taxon>Ophiocordycipitaceae</taxon>
        <taxon>Ophiocordyceps</taxon>
    </lineage>
</organism>
<evidence type="ECO:0000313" key="1">
    <source>
        <dbReference type="EMBL" id="PFH59447.1"/>
    </source>
</evidence>
<evidence type="ECO:0000313" key="2">
    <source>
        <dbReference type="Proteomes" id="UP000037136"/>
    </source>
</evidence>
<proteinExistence type="predicted"/>